<evidence type="ECO:0000256" key="6">
    <source>
        <dbReference type="ARBA" id="ARBA00022737"/>
    </source>
</evidence>
<dbReference type="VEuPathDB" id="TriTrypDB:TCDM_07517"/>
<keyword evidence="3" id="KW-0637">Prenyltransferase</keyword>
<evidence type="ECO:0000256" key="2">
    <source>
        <dbReference type="ARBA" id="ARBA00010497"/>
    </source>
</evidence>
<evidence type="ECO:0000256" key="5">
    <source>
        <dbReference type="ARBA" id="ARBA00022723"/>
    </source>
</evidence>
<evidence type="ECO:0000256" key="4">
    <source>
        <dbReference type="ARBA" id="ARBA00022679"/>
    </source>
</evidence>
<dbReference type="PANTHER" id="PTHR11774:SF6">
    <property type="entry name" value="PROTEIN FARNESYLTRANSFERASE SUBUNIT BETA"/>
    <property type="match status" value="1"/>
</dbReference>
<evidence type="ECO:0000313" key="9">
    <source>
        <dbReference type="EMBL" id="PWU90429.1"/>
    </source>
</evidence>
<dbReference type="Gene3D" id="1.50.10.20">
    <property type="match status" value="1"/>
</dbReference>
<evidence type="ECO:0000256" key="1">
    <source>
        <dbReference type="ARBA" id="ARBA00001947"/>
    </source>
</evidence>
<dbReference type="VEuPathDB" id="TriTrypDB:C3747_56g90"/>
<dbReference type="AlphaFoldDB" id="A0A2V2V246"/>
<dbReference type="PANTHER" id="PTHR11774">
    <property type="entry name" value="GERANYLGERANYL TRANSFERASE TYPE BETA SUBUNIT"/>
    <property type="match status" value="1"/>
</dbReference>
<dbReference type="VEuPathDB" id="TriTrypDB:C4B63_50g5"/>
<dbReference type="VEuPathDB" id="TriTrypDB:TcG_05812"/>
<protein>
    <recommendedName>
        <fullName evidence="8">Prenyltransferase alpha-alpha toroid domain-containing protein</fullName>
    </recommendedName>
</protein>
<sequence>MAAYVGSVPPATLTTLAQREVELSLLQFLRQYHPKVDELWRTHPDAESMEAAEKMRMDASDDCKGDHLPRLHRELHDSYVRGRFLFLGESTQGLYSSQPWLAFWALHAADTLDITEKLYEHVSPDALGNFILGCLQEVKKSGTSNDDDMRNNPMDIDEQQESVLLRNPVSIFDDDNDDGKRLVGFAGGRLAQIPHLAASYAALCSLCILPRTTYLRALPRAAIKRWILSLRCKDGSFCLHTGGEADIRASYCVAVMTVLLQLNDVPAYTDGRDDTVLTEQTAAFVASCQTHEGGFACGLNASEAHGAYTQCGLAALILMRSPHLCKYAALRRWLSARQLKFEGGFNGRTNKLVDSCYSYWVGASHMLLRVGESYMRLLGQTETPRCLTAREALLLDHAQLIDTTSMCPMDDDAWRHAEEIQRQRTAHVEAYLHAPSQSAWKQQTVTQSFLDEDVGDFYFNQRRLLLYVLSCCQDKEMGGLMDKPGCLNDAYHTCYSLSGMSTAQNLQYLPRSCTNDTLMYATALRRGYIPNERDDYEIVLAVHNSNSSVGGGCYRSQERLPPLNPIFNICQSRVLAALRTWGVKSFIY</sequence>
<dbReference type="EMBL" id="PRFA01000008">
    <property type="protein sequence ID" value="PWU99865.1"/>
    <property type="molecule type" value="Genomic_DNA"/>
</dbReference>
<dbReference type="VEuPathDB" id="TriTrypDB:ECC02_008477"/>
<evidence type="ECO:0000256" key="3">
    <source>
        <dbReference type="ARBA" id="ARBA00022602"/>
    </source>
</evidence>
<keyword evidence="6" id="KW-0677">Repeat</keyword>
<comment type="similarity">
    <text evidence="2">Belongs to the protein prenyltransferase subunit beta family.</text>
</comment>
<comment type="caution">
    <text evidence="9">The sequence shown here is derived from an EMBL/GenBank/DDBJ whole genome shotgun (WGS) entry which is preliminary data.</text>
</comment>
<dbReference type="Pfam" id="PF00432">
    <property type="entry name" value="Prenyltrans"/>
    <property type="match status" value="1"/>
</dbReference>
<keyword evidence="4" id="KW-0808">Transferase</keyword>
<dbReference type="VEuPathDB" id="TriTrypDB:C4B63_8g219"/>
<dbReference type="InterPro" id="IPR045089">
    <property type="entry name" value="PGGT1B-like"/>
</dbReference>
<evidence type="ECO:0000313" key="10">
    <source>
        <dbReference type="EMBL" id="PWU99865.1"/>
    </source>
</evidence>
<organism evidence="9 11">
    <name type="scientific">Trypanosoma cruzi</name>
    <dbReference type="NCBI Taxonomy" id="5693"/>
    <lineage>
        <taxon>Eukaryota</taxon>
        <taxon>Discoba</taxon>
        <taxon>Euglenozoa</taxon>
        <taxon>Kinetoplastea</taxon>
        <taxon>Metakinetoplastina</taxon>
        <taxon>Trypanosomatida</taxon>
        <taxon>Trypanosomatidae</taxon>
        <taxon>Trypanosoma</taxon>
        <taxon>Schizotrypanum</taxon>
    </lineage>
</organism>
<dbReference type="GO" id="GO:0005965">
    <property type="term" value="C:protein farnesyltransferase complex"/>
    <property type="evidence" value="ECO:0007669"/>
    <property type="project" value="TreeGrafter"/>
</dbReference>
<dbReference type="Proteomes" id="UP000246121">
    <property type="component" value="Unassembled WGS sequence"/>
</dbReference>
<dbReference type="VEuPathDB" id="TriTrypDB:TcBrA4_0105870"/>
<proteinExistence type="inferred from homology"/>
<dbReference type="VEuPathDB" id="TriTrypDB:TcCLB.507747.220"/>
<dbReference type="VEuPathDB" id="TriTrypDB:BCY84_06460"/>
<dbReference type="InterPro" id="IPR001330">
    <property type="entry name" value="Prenyltrans"/>
</dbReference>
<accession>A0A2V2V246</accession>
<name>A0A2V2V246_TRYCR</name>
<dbReference type="VEuPathDB" id="TriTrypDB:Tc_MARK_958"/>
<dbReference type="InterPro" id="IPR008930">
    <property type="entry name" value="Terpenoid_cyclase/PrenylTrfase"/>
</dbReference>
<evidence type="ECO:0000313" key="11">
    <source>
        <dbReference type="Proteomes" id="UP000246121"/>
    </source>
</evidence>
<keyword evidence="7" id="KW-0862">Zinc</keyword>
<dbReference type="VEuPathDB" id="TriTrypDB:TcCL_ESM03493"/>
<dbReference type="VEuPathDB" id="TriTrypDB:TCSYLVIO_002261"/>
<evidence type="ECO:0000259" key="8">
    <source>
        <dbReference type="Pfam" id="PF00432"/>
    </source>
</evidence>
<dbReference type="OrthoDB" id="10261146at2759"/>
<gene>
    <name evidence="9" type="ORF">C4B63_50g5</name>
    <name evidence="10" type="ORF">C4B63_8g219</name>
</gene>
<dbReference type="SUPFAM" id="SSF48239">
    <property type="entry name" value="Terpenoid cyclases/Protein prenyltransferases"/>
    <property type="match status" value="1"/>
</dbReference>
<feature type="domain" description="Prenyltransferase alpha-alpha toroid" evidence="8">
    <location>
        <begin position="71"/>
        <end position="569"/>
    </location>
</feature>
<dbReference type="GO" id="GO:0004660">
    <property type="term" value="F:protein farnesyltransferase activity"/>
    <property type="evidence" value="ECO:0007669"/>
    <property type="project" value="TreeGrafter"/>
</dbReference>
<evidence type="ECO:0000256" key="7">
    <source>
        <dbReference type="ARBA" id="ARBA00022833"/>
    </source>
</evidence>
<dbReference type="EMBL" id="PRFA01000050">
    <property type="protein sequence ID" value="PWU90429.1"/>
    <property type="molecule type" value="Genomic_DNA"/>
</dbReference>
<dbReference type="VEuPathDB" id="TriTrypDB:TcCLB.503723.70"/>
<dbReference type="GO" id="GO:0046872">
    <property type="term" value="F:metal ion binding"/>
    <property type="evidence" value="ECO:0007669"/>
    <property type="project" value="UniProtKB-KW"/>
</dbReference>
<comment type="cofactor">
    <cofactor evidence="1">
        <name>Zn(2+)</name>
        <dbReference type="ChEBI" id="CHEBI:29105"/>
    </cofactor>
</comment>
<reference evidence="9 11" key="1">
    <citation type="journal article" date="2018" name="Microb. Genom.">
        <title>Expanding an expanded genome: long-read sequencing of Trypanosoma cruzi.</title>
        <authorList>
            <person name="Berna L."/>
            <person name="Rodriguez M."/>
            <person name="Chiribao M.L."/>
            <person name="Parodi-Talice A."/>
            <person name="Pita S."/>
            <person name="Rijo G."/>
            <person name="Alvarez-Valin F."/>
            <person name="Robello C."/>
        </authorList>
    </citation>
    <scope>NUCLEOTIDE SEQUENCE [LARGE SCALE GENOMIC DNA]</scope>
    <source>
        <strain evidence="9 11">Dm28c</strain>
    </source>
</reference>
<keyword evidence="5" id="KW-0479">Metal-binding</keyword>